<name>A0A0E9TBF2_ANGAN</name>
<reference evidence="2" key="1">
    <citation type="submission" date="2014-11" db="EMBL/GenBank/DDBJ databases">
        <authorList>
            <person name="Amaro Gonzalez C."/>
        </authorList>
    </citation>
    <scope>NUCLEOTIDE SEQUENCE</scope>
</reference>
<feature type="region of interest" description="Disordered" evidence="1">
    <location>
        <begin position="1"/>
        <end position="40"/>
    </location>
</feature>
<dbReference type="AlphaFoldDB" id="A0A0E9TBF2"/>
<organism evidence="2">
    <name type="scientific">Anguilla anguilla</name>
    <name type="common">European freshwater eel</name>
    <name type="synonym">Muraena anguilla</name>
    <dbReference type="NCBI Taxonomy" id="7936"/>
    <lineage>
        <taxon>Eukaryota</taxon>
        <taxon>Metazoa</taxon>
        <taxon>Chordata</taxon>
        <taxon>Craniata</taxon>
        <taxon>Vertebrata</taxon>
        <taxon>Euteleostomi</taxon>
        <taxon>Actinopterygii</taxon>
        <taxon>Neopterygii</taxon>
        <taxon>Teleostei</taxon>
        <taxon>Anguilliformes</taxon>
        <taxon>Anguillidae</taxon>
        <taxon>Anguilla</taxon>
    </lineage>
</organism>
<evidence type="ECO:0000313" key="2">
    <source>
        <dbReference type="EMBL" id="JAH51039.1"/>
    </source>
</evidence>
<reference evidence="2" key="2">
    <citation type="journal article" date="2015" name="Fish Shellfish Immunol.">
        <title>Early steps in the European eel (Anguilla anguilla)-Vibrio vulnificus interaction in the gills: Role of the RtxA13 toxin.</title>
        <authorList>
            <person name="Callol A."/>
            <person name="Pajuelo D."/>
            <person name="Ebbesson L."/>
            <person name="Teles M."/>
            <person name="MacKenzie S."/>
            <person name="Amaro C."/>
        </authorList>
    </citation>
    <scope>NUCLEOTIDE SEQUENCE</scope>
</reference>
<dbReference type="EMBL" id="GBXM01057538">
    <property type="protein sequence ID" value="JAH51039.1"/>
    <property type="molecule type" value="Transcribed_RNA"/>
</dbReference>
<proteinExistence type="predicted"/>
<evidence type="ECO:0000256" key="1">
    <source>
        <dbReference type="SAM" id="MobiDB-lite"/>
    </source>
</evidence>
<accession>A0A0E9TBF2</accession>
<sequence length="40" mass="4204">MQPLTPTPMPLRNSGSSTTRDGAGGHQPSPTPLTYLVLEP</sequence>
<protein>
    <submittedName>
        <fullName evidence="2">Uncharacterized protein</fullName>
    </submittedName>
</protein>